<reference evidence="1" key="1">
    <citation type="submission" date="2016-02" db="EMBL/GenBank/DDBJ databases">
        <title>WGS assembly of Manihot esculenta.</title>
        <authorList>
            <person name="Bredeson J.V."/>
            <person name="Prochnik S.E."/>
            <person name="Lyons J.B."/>
            <person name="Schmutz J."/>
            <person name="Grimwood J."/>
            <person name="Vrebalov J."/>
            <person name="Bart R.S."/>
            <person name="Amuge T."/>
            <person name="Ferguson M.E."/>
            <person name="Green R."/>
            <person name="Putnam N."/>
            <person name="Stites J."/>
            <person name="Rounsley S."/>
            <person name="Rokhsar D.S."/>
        </authorList>
    </citation>
    <scope>NUCLEOTIDE SEQUENCE [LARGE SCALE GENOMIC DNA]</scope>
    <source>
        <tissue evidence="1">Leaf</tissue>
    </source>
</reference>
<accession>A0A2C9VWF7</accession>
<dbReference type="AlphaFoldDB" id="A0A2C9VWF7"/>
<evidence type="ECO:0000313" key="1">
    <source>
        <dbReference type="EMBL" id="OAY50044.1"/>
    </source>
</evidence>
<gene>
    <name evidence="1" type="ORF">MANES_05G103800</name>
</gene>
<protein>
    <submittedName>
        <fullName evidence="1">Uncharacterized protein</fullName>
    </submittedName>
</protein>
<proteinExistence type="predicted"/>
<sequence length="40" mass="4548">MPRFSFHNLMQVILSSTVWKVGPFTFLGFCSELDGSEEPI</sequence>
<dbReference type="EMBL" id="CM004391">
    <property type="protein sequence ID" value="OAY50044.1"/>
    <property type="molecule type" value="Genomic_DNA"/>
</dbReference>
<organism evidence="1">
    <name type="scientific">Manihot esculenta</name>
    <name type="common">Cassava</name>
    <name type="synonym">Jatropha manihot</name>
    <dbReference type="NCBI Taxonomy" id="3983"/>
    <lineage>
        <taxon>Eukaryota</taxon>
        <taxon>Viridiplantae</taxon>
        <taxon>Streptophyta</taxon>
        <taxon>Embryophyta</taxon>
        <taxon>Tracheophyta</taxon>
        <taxon>Spermatophyta</taxon>
        <taxon>Magnoliopsida</taxon>
        <taxon>eudicotyledons</taxon>
        <taxon>Gunneridae</taxon>
        <taxon>Pentapetalae</taxon>
        <taxon>rosids</taxon>
        <taxon>fabids</taxon>
        <taxon>Malpighiales</taxon>
        <taxon>Euphorbiaceae</taxon>
        <taxon>Crotonoideae</taxon>
        <taxon>Manihoteae</taxon>
        <taxon>Manihot</taxon>
    </lineage>
</organism>
<name>A0A2C9VWF7_MANES</name>